<accession>A0ABY4HD09</accession>
<proteinExistence type="predicted"/>
<organism evidence="2 3">
    <name type="scientific">Halobacillus amylolyticus</name>
    <dbReference type="NCBI Taxonomy" id="2932259"/>
    <lineage>
        <taxon>Bacteria</taxon>
        <taxon>Bacillati</taxon>
        <taxon>Bacillota</taxon>
        <taxon>Bacilli</taxon>
        <taxon>Bacillales</taxon>
        <taxon>Bacillaceae</taxon>
        <taxon>Halobacillus</taxon>
    </lineage>
</organism>
<evidence type="ECO:0000313" key="3">
    <source>
        <dbReference type="Proteomes" id="UP000830326"/>
    </source>
</evidence>
<feature type="domain" description="PilZ" evidence="1">
    <location>
        <begin position="25"/>
        <end position="121"/>
    </location>
</feature>
<sequence length="135" mass="15649">MIETAGIFMQRGIFMVEDRRIEPFRYSFDVPLPGFYNKKLNRRVSGPLRIMDISLNGLRFQCDVNPELVFRDEVFISFMLDHVTYTAEGRVIWGSADGETMTCGVHVFEFPLSLREEIYRLKEKAEGDAGLRSLM</sequence>
<dbReference type="Pfam" id="PF07238">
    <property type="entry name" value="PilZ"/>
    <property type="match status" value="1"/>
</dbReference>
<gene>
    <name evidence="2" type="ORF">MUO15_17135</name>
</gene>
<reference evidence="2" key="1">
    <citation type="submission" date="2022-04" db="EMBL/GenBank/DDBJ databases">
        <title>Halobacillus sp. isolated from saltern.</title>
        <authorList>
            <person name="Won M."/>
            <person name="Lee C.-M."/>
            <person name="Woen H.-Y."/>
            <person name="Kwon S.-W."/>
        </authorList>
    </citation>
    <scope>NUCLEOTIDE SEQUENCE</scope>
    <source>
        <strain evidence="2">SSHM10-5</strain>
    </source>
</reference>
<dbReference type="SUPFAM" id="SSF141371">
    <property type="entry name" value="PilZ domain-like"/>
    <property type="match status" value="1"/>
</dbReference>
<dbReference type="EMBL" id="CP095075">
    <property type="protein sequence ID" value="UOR11300.1"/>
    <property type="molecule type" value="Genomic_DNA"/>
</dbReference>
<dbReference type="InterPro" id="IPR009875">
    <property type="entry name" value="PilZ_domain"/>
</dbReference>
<dbReference type="Proteomes" id="UP000830326">
    <property type="component" value="Chromosome"/>
</dbReference>
<protein>
    <submittedName>
        <fullName evidence="2">PilZ domain-containing protein</fullName>
    </submittedName>
</protein>
<dbReference type="RefSeq" id="WP_245031208.1">
    <property type="nucleotide sequence ID" value="NZ_CP095075.1"/>
</dbReference>
<keyword evidence="3" id="KW-1185">Reference proteome</keyword>
<evidence type="ECO:0000259" key="1">
    <source>
        <dbReference type="Pfam" id="PF07238"/>
    </source>
</evidence>
<name>A0ABY4HD09_9BACI</name>
<evidence type="ECO:0000313" key="2">
    <source>
        <dbReference type="EMBL" id="UOR11300.1"/>
    </source>
</evidence>